<evidence type="ECO:0000313" key="1">
    <source>
        <dbReference type="EMBL" id="MBF9239802.1"/>
    </source>
</evidence>
<proteinExistence type="predicted"/>
<comment type="caution">
    <text evidence="1">The sequence shown here is derived from an EMBL/GenBank/DDBJ whole genome shotgun (WGS) entry which is preliminary data.</text>
</comment>
<reference evidence="1 2" key="1">
    <citation type="submission" date="2020-11" db="EMBL/GenBank/DDBJ databases">
        <authorList>
            <person name="Kim M.K."/>
        </authorList>
    </citation>
    <scope>NUCLEOTIDE SEQUENCE [LARGE SCALE GENOMIC DNA]</scope>
    <source>
        <strain evidence="1 2">BT683</strain>
    </source>
</reference>
<dbReference type="Proteomes" id="UP000597617">
    <property type="component" value="Unassembled WGS sequence"/>
</dbReference>
<dbReference type="RefSeq" id="WP_196284152.1">
    <property type="nucleotide sequence ID" value="NZ_JADQDQ010000018.1"/>
</dbReference>
<gene>
    <name evidence="1" type="ORF">I2I05_20580</name>
</gene>
<protein>
    <submittedName>
        <fullName evidence="1">Uncharacterized protein</fullName>
    </submittedName>
</protein>
<accession>A0ABS0INQ1</accession>
<keyword evidence="2" id="KW-1185">Reference proteome</keyword>
<sequence length="92" mass="10609">MQTRGFYTSTPATRVPYHLFDNGGAHLVQPWGAIAPLRRMLPYYINHYGAFGLNFSPQAFGVVEDTMLALPLVVLVIYAHKYLWPRFLRWNP</sequence>
<dbReference type="EMBL" id="JADQDQ010000018">
    <property type="protein sequence ID" value="MBF9239802.1"/>
    <property type="molecule type" value="Genomic_DNA"/>
</dbReference>
<name>A0ABS0INQ1_9BACT</name>
<evidence type="ECO:0000313" key="2">
    <source>
        <dbReference type="Proteomes" id="UP000597617"/>
    </source>
</evidence>
<organism evidence="1 2">
    <name type="scientific">Hymenobacter jeongseonensis</name>
    <dbReference type="NCBI Taxonomy" id="2791027"/>
    <lineage>
        <taxon>Bacteria</taxon>
        <taxon>Pseudomonadati</taxon>
        <taxon>Bacteroidota</taxon>
        <taxon>Cytophagia</taxon>
        <taxon>Cytophagales</taxon>
        <taxon>Hymenobacteraceae</taxon>
        <taxon>Hymenobacter</taxon>
    </lineage>
</organism>